<dbReference type="SUPFAM" id="SSF52096">
    <property type="entry name" value="ClpP/crotonase"/>
    <property type="match status" value="1"/>
</dbReference>
<organism evidence="4 5">
    <name type="scientific">Geoalkalibacter halelectricus</name>
    <dbReference type="NCBI Taxonomy" id="2847045"/>
    <lineage>
        <taxon>Bacteria</taxon>
        <taxon>Pseudomonadati</taxon>
        <taxon>Thermodesulfobacteriota</taxon>
        <taxon>Desulfuromonadia</taxon>
        <taxon>Desulfuromonadales</taxon>
        <taxon>Geoalkalibacteraceae</taxon>
        <taxon>Geoalkalibacter</taxon>
    </lineage>
</organism>
<dbReference type="EMBL" id="CP092109">
    <property type="protein sequence ID" value="UWZ81104.1"/>
    <property type="molecule type" value="Genomic_DNA"/>
</dbReference>
<evidence type="ECO:0000256" key="1">
    <source>
        <dbReference type="ARBA" id="ARBA00005254"/>
    </source>
</evidence>
<dbReference type="InterPro" id="IPR018376">
    <property type="entry name" value="Enoyl-CoA_hyd/isom_CS"/>
</dbReference>
<evidence type="ECO:0000313" key="5">
    <source>
        <dbReference type="Proteomes" id="UP001060414"/>
    </source>
</evidence>
<dbReference type="InterPro" id="IPR001753">
    <property type="entry name" value="Enoyl-CoA_hydra/iso"/>
</dbReference>
<protein>
    <submittedName>
        <fullName evidence="4">Enoyl-CoA hydratase-related protein</fullName>
    </submittedName>
</protein>
<dbReference type="Gene3D" id="1.10.12.10">
    <property type="entry name" value="Lyase 2-enoyl-coa Hydratase, Chain A, domain 2"/>
    <property type="match status" value="1"/>
</dbReference>
<proteinExistence type="inferred from homology"/>
<dbReference type="CDD" id="cd06558">
    <property type="entry name" value="crotonase-like"/>
    <property type="match status" value="1"/>
</dbReference>
<comment type="similarity">
    <text evidence="1 3">Belongs to the enoyl-CoA hydratase/isomerase family.</text>
</comment>
<accession>A0ABY5ZRG1</accession>
<dbReference type="PROSITE" id="PS00166">
    <property type="entry name" value="ENOYL_COA_HYDRATASE"/>
    <property type="match status" value="1"/>
</dbReference>
<dbReference type="RefSeq" id="WP_260749474.1">
    <property type="nucleotide sequence ID" value="NZ_CP092109.1"/>
</dbReference>
<dbReference type="Pfam" id="PF00378">
    <property type="entry name" value="ECH_1"/>
    <property type="match status" value="1"/>
</dbReference>
<reference evidence="4" key="1">
    <citation type="journal article" date="2022" name="Environ. Microbiol.">
        <title>Geoalkalibacter halelectricus SAP #1 sp. nov. possessing extracellular electron transfer and mineral#reducing capabilities from a haloalkaline environment.</title>
        <authorList>
            <person name="Yadav S."/>
            <person name="Singh R."/>
            <person name="Sundharam S.S."/>
            <person name="Chaudhary S."/>
            <person name="Krishnamurthi S."/>
            <person name="Patil S.A."/>
        </authorList>
    </citation>
    <scope>NUCLEOTIDE SEQUENCE</scope>
    <source>
        <strain evidence="4">SAP-1</strain>
    </source>
</reference>
<keyword evidence="5" id="KW-1185">Reference proteome</keyword>
<dbReference type="InterPro" id="IPR014748">
    <property type="entry name" value="Enoyl-CoA_hydra_C"/>
</dbReference>
<dbReference type="InterPro" id="IPR029045">
    <property type="entry name" value="ClpP/crotonase-like_dom_sf"/>
</dbReference>
<dbReference type="PANTHER" id="PTHR11941">
    <property type="entry name" value="ENOYL-COA HYDRATASE-RELATED"/>
    <property type="match status" value="1"/>
</dbReference>
<evidence type="ECO:0000256" key="2">
    <source>
        <dbReference type="ARBA" id="ARBA00023239"/>
    </source>
</evidence>
<dbReference type="Gene3D" id="3.90.226.10">
    <property type="entry name" value="2-enoyl-CoA Hydratase, Chain A, domain 1"/>
    <property type="match status" value="1"/>
</dbReference>
<keyword evidence="2" id="KW-0456">Lyase</keyword>
<gene>
    <name evidence="4" type="ORF">L9S41_06830</name>
</gene>
<name>A0ABY5ZRG1_9BACT</name>
<evidence type="ECO:0000256" key="3">
    <source>
        <dbReference type="RuleBase" id="RU003707"/>
    </source>
</evidence>
<evidence type="ECO:0000313" key="4">
    <source>
        <dbReference type="EMBL" id="UWZ81104.1"/>
    </source>
</evidence>
<sequence length="259" mass="28241">MSEPVLLHTEEGIATLTINRPEVLNALNAELVESLRRHLAILDSDPRARVIILTGAGEKAFIAGADIGAMRDLDPLAARETALLAQEFLNDIERCAKPVIAAVNGYALGGGCELALACDLRVASENASFGQPEINLGIIPGWAGTQRLPRLVGKGRALEMILTGERIDAREAWRIGLVNRVVAPGELMDEARKLALRIAEKSQVAVRLAKEAVINGLEMDERRAGQYEADLFGLCFATRDQKEGMTAFLEKRKAMFQDW</sequence>
<dbReference type="PANTHER" id="PTHR11941:SF54">
    <property type="entry name" value="ENOYL-COA HYDRATASE, MITOCHONDRIAL"/>
    <property type="match status" value="1"/>
</dbReference>
<dbReference type="Proteomes" id="UP001060414">
    <property type="component" value="Chromosome"/>
</dbReference>